<sequence length="128" mass="14516">MCTLLWRRRTPPTMWRMPLRGIDITEACQSGVRLFQGCIRNLKDAYASLDTSRSWGSRSGSSSFNPTPTSSLQPLDEKLGAKKLVPRLVEGEAITPLFHPREHISSSLHPPMVNLRIESFYMLYYSSS</sequence>
<evidence type="ECO:0000256" key="1">
    <source>
        <dbReference type="SAM" id="MobiDB-lite"/>
    </source>
</evidence>
<dbReference type="EMBL" id="OIVN01004613">
    <property type="protein sequence ID" value="SPD18373.1"/>
    <property type="molecule type" value="Genomic_DNA"/>
</dbReference>
<proteinExistence type="predicted"/>
<feature type="compositionally biased region" description="Low complexity" evidence="1">
    <location>
        <begin position="53"/>
        <end position="63"/>
    </location>
</feature>
<accession>A0A2N9I2Y9</accession>
<reference evidence="2" key="1">
    <citation type="submission" date="2018-02" db="EMBL/GenBank/DDBJ databases">
        <authorList>
            <person name="Cohen D.B."/>
            <person name="Kent A.D."/>
        </authorList>
    </citation>
    <scope>NUCLEOTIDE SEQUENCE</scope>
</reference>
<dbReference type="AlphaFoldDB" id="A0A2N9I2Y9"/>
<gene>
    <name evidence="2" type="ORF">FSB_LOCUS46255</name>
</gene>
<evidence type="ECO:0000313" key="2">
    <source>
        <dbReference type="EMBL" id="SPD18373.1"/>
    </source>
</evidence>
<organism evidence="2">
    <name type="scientific">Fagus sylvatica</name>
    <name type="common">Beechnut</name>
    <dbReference type="NCBI Taxonomy" id="28930"/>
    <lineage>
        <taxon>Eukaryota</taxon>
        <taxon>Viridiplantae</taxon>
        <taxon>Streptophyta</taxon>
        <taxon>Embryophyta</taxon>
        <taxon>Tracheophyta</taxon>
        <taxon>Spermatophyta</taxon>
        <taxon>Magnoliopsida</taxon>
        <taxon>eudicotyledons</taxon>
        <taxon>Gunneridae</taxon>
        <taxon>Pentapetalae</taxon>
        <taxon>rosids</taxon>
        <taxon>fabids</taxon>
        <taxon>Fagales</taxon>
        <taxon>Fagaceae</taxon>
        <taxon>Fagus</taxon>
    </lineage>
</organism>
<name>A0A2N9I2Y9_FAGSY</name>
<protein>
    <submittedName>
        <fullName evidence="2">Uncharacterized protein</fullName>
    </submittedName>
</protein>
<feature type="region of interest" description="Disordered" evidence="1">
    <location>
        <begin position="53"/>
        <end position="75"/>
    </location>
</feature>
<feature type="compositionally biased region" description="Polar residues" evidence="1">
    <location>
        <begin position="64"/>
        <end position="73"/>
    </location>
</feature>